<proteinExistence type="predicted"/>
<dbReference type="AlphaFoldDB" id="A0A2P2N1L5"/>
<sequence length="49" mass="5722">MFAHKSNLLHHHKAWNARKTTARAELCFKSFLIYGIVELFCNMISNKLS</sequence>
<accession>A0A2P2N1L5</accession>
<organism evidence="1">
    <name type="scientific">Rhizophora mucronata</name>
    <name type="common">Asiatic mangrove</name>
    <dbReference type="NCBI Taxonomy" id="61149"/>
    <lineage>
        <taxon>Eukaryota</taxon>
        <taxon>Viridiplantae</taxon>
        <taxon>Streptophyta</taxon>
        <taxon>Embryophyta</taxon>
        <taxon>Tracheophyta</taxon>
        <taxon>Spermatophyta</taxon>
        <taxon>Magnoliopsida</taxon>
        <taxon>eudicotyledons</taxon>
        <taxon>Gunneridae</taxon>
        <taxon>Pentapetalae</taxon>
        <taxon>rosids</taxon>
        <taxon>fabids</taxon>
        <taxon>Malpighiales</taxon>
        <taxon>Rhizophoraceae</taxon>
        <taxon>Rhizophora</taxon>
    </lineage>
</organism>
<name>A0A2P2N1L5_RHIMU</name>
<protein>
    <submittedName>
        <fullName evidence="1">Uncharacterized protein</fullName>
    </submittedName>
</protein>
<evidence type="ECO:0000313" key="1">
    <source>
        <dbReference type="EMBL" id="MBX36369.1"/>
    </source>
</evidence>
<dbReference type="EMBL" id="GGEC01055885">
    <property type="protein sequence ID" value="MBX36369.1"/>
    <property type="molecule type" value="Transcribed_RNA"/>
</dbReference>
<reference evidence="1" key="1">
    <citation type="submission" date="2018-02" db="EMBL/GenBank/DDBJ databases">
        <title>Rhizophora mucronata_Transcriptome.</title>
        <authorList>
            <person name="Meera S.P."/>
            <person name="Sreeshan A."/>
            <person name="Augustine A."/>
        </authorList>
    </citation>
    <scope>NUCLEOTIDE SEQUENCE</scope>
    <source>
        <tissue evidence="1">Leaf</tissue>
    </source>
</reference>